<protein>
    <recommendedName>
        <fullName evidence="3">Response regulatory domain-containing protein</fullName>
    </recommendedName>
</protein>
<gene>
    <name evidence="4" type="ORF">CVV64_17525</name>
</gene>
<evidence type="ECO:0000313" key="5">
    <source>
        <dbReference type="Proteomes" id="UP000233256"/>
    </source>
</evidence>
<dbReference type="InterPro" id="IPR001789">
    <property type="entry name" value="Sig_transdc_resp-reg_receiver"/>
</dbReference>
<feature type="domain" description="Response regulatory" evidence="3">
    <location>
        <begin position="131"/>
        <end position="245"/>
    </location>
</feature>
<dbReference type="Pfam" id="PF00072">
    <property type="entry name" value="Response_reg"/>
    <property type="match status" value="2"/>
</dbReference>
<dbReference type="InterPro" id="IPR011006">
    <property type="entry name" value="CheY-like_superfamily"/>
</dbReference>
<feature type="modified residue" description="4-aspartylphosphate" evidence="2">
    <location>
        <position position="180"/>
    </location>
</feature>
<feature type="modified residue" description="4-aspartylphosphate" evidence="2">
    <location>
        <position position="54"/>
    </location>
</feature>
<dbReference type="SMART" id="SM00448">
    <property type="entry name" value="REC"/>
    <property type="match status" value="2"/>
</dbReference>
<dbReference type="SUPFAM" id="SSF52172">
    <property type="entry name" value="CheY-like"/>
    <property type="match status" value="2"/>
</dbReference>
<feature type="domain" description="Response regulatory" evidence="3">
    <location>
        <begin position="5"/>
        <end position="119"/>
    </location>
</feature>
<keyword evidence="1 2" id="KW-0597">Phosphoprotein</keyword>
<evidence type="ECO:0000259" key="3">
    <source>
        <dbReference type="PROSITE" id="PS50110"/>
    </source>
</evidence>
<evidence type="ECO:0000256" key="1">
    <source>
        <dbReference type="ARBA" id="ARBA00022553"/>
    </source>
</evidence>
<dbReference type="InterPro" id="IPR050595">
    <property type="entry name" value="Bact_response_regulator"/>
</dbReference>
<dbReference type="Proteomes" id="UP000233256">
    <property type="component" value="Unassembled WGS sequence"/>
</dbReference>
<dbReference type="PANTHER" id="PTHR44591:SF3">
    <property type="entry name" value="RESPONSE REGULATORY DOMAIN-CONTAINING PROTEIN"/>
    <property type="match status" value="1"/>
</dbReference>
<comment type="caution">
    <text evidence="4">The sequence shown here is derived from an EMBL/GenBank/DDBJ whole genome shotgun (WGS) entry which is preliminary data.</text>
</comment>
<sequence>MSMKKILIVDDFAYIQLLFKRSLDKEGFKAIQAKTAAEATSLIGQEEIDLIILDINLPDMNGVDLLKELRDRNITIPVIIVSAFASPEVLNSIASLDVSAVFPKPVVLTDFIGRVKEILLGIKPDTASAARMLVVDDQEQVGMLMERTFTKDGYHVIWVHDGYEALSHLAHEKFCGIVVDLSLPGMDGFSLIQKIREKEPEVPVVVITAYPSREAIIKCKAMNVNDIFAKPLKLSEFRARIRNMFKQ</sequence>
<dbReference type="EMBL" id="PGXC01000036">
    <property type="protein sequence ID" value="PKK88722.1"/>
    <property type="molecule type" value="Genomic_DNA"/>
</dbReference>
<dbReference type="CDD" id="cd00156">
    <property type="entry name" value="REC"/>
    <property type="match status" value="2"/>
</dbReference>
<dbReference type="AlphaFoldDB" id="A0A2N1PKB1"/>
<evidence type="ECO:0000256" key="2">
    <source>
        <dbReference type="PROSITE-ProRule" id="PRU00169"/>
    </source>
</evidence>
<organism evidence="4 5">
    <name type="scientific">Candidatus Wallbacteria bacterium HGW-Wallbacteria-1</name>
    <dbReference type="NCBI Taxonomy" id="2013854"/>
    <lineage>
        <taxon>Bacteria</taxon>
        <taxon>Candidatus Walliibacteriota</taxon>
    </lineage>
</organism>
<proteinExistence type="predicted"/>
<dbReference type="Gene3D" id="3.40.50.2300">
    <property type="match status" value="2"/>
</dbReference>
<dbReference type="PROSITE" id="PS50110">
    <property type="entry name" value="RESPONSE_REGULATORY"/>
    <property type="match status" value="2"/>
</dbReference>
<evidence type="ECO:0000313" key="4">
    <source>
        <dbReference type="EMBL" id="PKK88722.1"/>
    </source>
</evidence>
<name>A0A2N1PKB1_9BACT</name>
<dbReference type="GO" id="GO:0000160">
    <property type="term" value="P:phosphorelay signal transduction system"/>
    <property type="evidence" value="ECO:0007669"/>
    <property type="project" value="InterPro"/>
</dbReference>
<reference evidence="4 5" key="1">
    <citation type="journal article" date="2017" name="ISME J.">
        <title>Potential for microbial H2 and metal transformations associated with novel bacteria and archaea in deep terrestrial subsurface sediments.</title>
        <authorList>
            <person name="Hernsdorf A.W."/>
            <person name="Amano Y."/>
            <person name="Miyakawa K."/>
            <person name="Ise K."/>
            <person name="Suzuki Y."/>
            <person name="Anantharaman K."/>
            <person name="Probst A."/>
            <person name="Burstein D."/>
            <person name="Thomas B.C."/>
            <person name="Banfield J.F."/>
        </authorList>
    </citation>
    <scope>NUCLEOTIDE SEQUENCE [LARGE SCALE GENOMIC DNA]</scope>
    <source>
        <strain evidence="4">HGW-Wallbacteria-1</strain>
    </source>
</reference>
<accession>A0A2N1PKB1</accession>
<dbReference type="PANTHER" id="PTHR44591">
    <property type="entry name" value="STRESS RESPONSE REGULATOR PROTEIN 1"/>
    <property type="match status" value="1"/>
</dbReference>